<protein>
    <recommendedName>
        <fullName evidence="4">HTH luxR-type domain-containing protein</fullName>
    </recommendedName>
</protein>
<dbReference type="EMBL" id="CADCWF010000250">
    <property type="protein sequence ID" value="CAA9570247.1"/>
    <property type="molecule type" value="Genomic_DNA"/>
</dbReference>
<evidence type="ECO:0000256" key="1">
    <source>
        <dbReference type="ARBA" id="ARBA00023015"/>
    </source>
</evidence>
<proteinExistence type="predicted"/>
<dbReference type="Pfam" id="PF00196">
    <property type="entry name" value="GerE"/>
    <property type="match status" value="1"/>
</dbReference>
<evidence type="ECO:0000256" key="3">
    <source>
        <dbReference type="ARBA" id="ARBA00023163"/>
    </source>
</evidence>
<dbReference type="InterPro" id="IPR036388">
    <property type="entry name" value="WH-like_DNA-bd_sf"/>
</dbReference>
<dbReference type="GO" id="GO:0003677">
    <property type="term" value="F:DNA binding"/>
    <property type="evidence" value="ECO:0007669"/>
    <property type="project" value="UniProtKB-KW"/>
</dbReference>
<dbReference type="PANTHER" id="PTHR44688">
    <property type="entry name" value="DNA-BINDING TRANSCRIPTIONAL ACTIVATOR DEVR_DOSR"/>
    <property type="match status" value="1"/>
</dbReference>
<dbReference type="Gene3D" id="1.10.10.10">
    <property type="entry name" value="Winged helix-like DNA-binding domain superfamily/Winged helix DNA-binding domain"/>
    <property type="match status" value="1"/>
</dbReference>
<name>A0A6J4V8I9_9BACT</name>
<organism evidence="5">
    <name type="scientific">uncultured Thermomicrobiales bacterium</name>
    <dbReference type="NCBI Taxonomy" id="1645740"/>
    <lineage>
        <taxon>Bacteria</taxon>
        <taxon>Pseudomonadati</taxon>
        <taxon>Thermomicrobiota</taxon>
        <taxon>Thermomicrobia</taxon>
        <taxon>Thermomicrobiales</taxon>
        <taxon>environmental samples</taxon>
    </lineage>
</organism>
<sequence>MVVIAPAPAAEVAWMRLSGRGLTPREEEVVRLVVGGLSTKQIAERLFIADYTVQRHLSNVFDKVGVRSRRDLVKQVFTEQVVPSFDHVGGQ</sequence>
<keyword evidence="3" id="KW-0804">Transcription</keyword>
<evidence type="ECO:0000259" key="4">
    <source>
        <dbReference type="PROSITE" id="PS50043"/>
    </source>
</evidence>
<reference evidence="5" key="1">
    <citation type="submission" date="2020-02" db="EMBL/GenBank/DDBJ databases">
        <authorList>
            <person name="Meier V. D."/>
        </authorList>
    </citation>
    <scope>NUCLEOTIDE SEQUENCE</scope>
    <source>
        <strain evidence="5">AVDCRST_MAG59</strain>
    </source>
</reference>
<evidence type="ECO:0000256" key="2">
    <source>
        <dbReference type="ARBA" id="ARBA00023125"/>
    </source>
</evidence>
<dbReference type="PANTHER" id="PTHR44688:SF16">
    <property type="entry name" value="DNA-BINDING TRANSCRIPTIONAL ACTIVATOR DEVR_DOSR"/>
    <property type="match status" value="1"/>
</dbReference>
<dbReference type="GO" id="GO:0006355">
    <property type="term" value="P:regulation of DNA-templated transcription"/>
    <property type="evidence" value="ECO:0007669"/>
    <property type="project" value="InterPro"/>
</dbReference>
<gene>
    <name evidence="5" type="ORF">AVDCRST_MAG59-3441</name>
</gene>
<evidence type="ECO:0000313" key="5">
    <source>
        <dbReference type="EMBL" id="CAA9570247.1"/>
    </source>
</evidence>
<dbReference type="InterPro" id="IPR000792">
    <property type="entry name" value="Tscrpt_reg_LuxR_C"/>
</dbReference>
<dbReference type="PROSITE" id="PS00622">
    <property type="entry name" value="HTH_LUXR_1"/>
    <property type="match status" value="1"/>
</dbReference>
<dbReference type="InterPro" id="IPR016032">
    <property type="entry name" value="Sig_transdc_resp-reg_C-effctor"/>
</dbReference>
<keyword evidence="1" id="KW-0805">Transcription regulation</keyword>
<dbReference type="SMART" id="SM00421">
    <property type="entry name" value="HTH_LUXR"/>
    <property type="match status" value="1"/>
</dbReference>
<dbReference type="SUPFAM" id="SSF46894">
    <property type="entry name" value="C-terminal effector domain of the bipartite response regulators"/>
    <property type="match status" value="1"/>
</dbReference>
<dbReference type="CDD" id="cd06170">
    <property type="entry name" value="LuxR_C_like"/>
    <property type="match status" value="1"/>
</dbReference>
<accession>A0A6J4V8I9</accession>
<keyword evidence="2" id="KW-0238">DNA-binding</keyword>
<dbReference type="PROSITE" id="PS50043">
    <property type="entry name" value="HTH_LUXR_2"/>
    <property type="match status" value="1"/>
</dbReference>
<dbReference type="PRINTS" id="PR00038">
    <property type="entry name" value="HTHLUXR"/>
</dbReference>
<feature type="domain" description="HTH luxR-type" evidence="4">
    <location>
        <begin position="15"/>
        <end position="80"/>
    </location>
</feature>
<dbReference type="AlphaFoldDB" id="A0A6J4V8I9"/>